<name>A0ABT8GD62_9MICO</name>
<comment type="caution">
    <text evidence="4">The sequence shown here is derived from an EMBL/GenBank/DDBJ whole genome shotgun (WGS) entry which is preliminary data.</text>
</comment>
<feature type="transmembrane region" description="Helical" evidence="3">
    <location>
        <begin position="69"/>
        <end position="88"/>
    </location>
</feature>
<evidence type="ECO:0000256" key="1">
    <source>
        <dbReference type="ARBA" id="ARBA00010692"/>
    </source>
</evidence>
<proteinExistence type="inferred from homology"/>
<dbReference type="Proteomes" id="UP001172708">
    <property type="component" value="Unassembled WGS sequence"/>
</dbReference>
<keyword evidence="2 3" id="KW-0472">Membrane</keyword>
<keyword evidence="3" id="KW-1133">Transmembrane helix</keyword>
<feature type="transmembrane region" description="Helical" evidence="3">
    <location>
        <begin position="43"/>
        <end position="62"/>
    </location>
</feature>
<feature type="transmembrane region" description="Helical" evidence="3">
    <location>
        <begin position="20"/>
        <end position="37"/>
    </location>
</feature>
<dbReference type="Gene3D" id="1.10.1760.20">
    <property type="match status" value="1"/>
</dbReference>
<evidence type="ECO:0000313" key="5">
    <source>
        <dbReference type="Proteomes" id="UP001172708"/>
    </source>
</evidence>
<dbReference type="EMBL" id="JAUHQA010000001">
    <property type="protein sequence ID" value="MDN4479373.1"/>
    <property type="molecule type" value="Genomic_DNA"/>
</dbReference>
<dbReference type="InterPro" id="IPR003784">
    <property type="entry name" value="BioY"/>
</dbReference>
<evidence type="ECO:0000313" key="4">
    <source>
        <dbReference type="EMBL" id="MDN4479373.1"/>
    </source>
</evidence>
<protein>
    <recommendedName>
        <fullName evidence="2">Biotin transporter</fullName>
    </recommendedName>
</protein>
<dbReference type="PIRSF" id="PIRSF016661">
    <property type="entry name" value="BioY"/>
    <property type="match status" value="1"/>
</dbReference>
<evidence type="ECO:0000256" key="3">
    <source>
        <dbReference type="SAM" id="Phobius"/>
    </source>
</evidence>
<feature type="transmembrane region" description="Helical" evidence="3">
    <location>
        <begin position="126"/>
        <end position="151"/>
    </location>
</feature>
<dbReference type="RefSeq" id="WP_301140499.1">
    <property type="nucleotide sequence ID" value="NZ_JAUHQA010000001.1"/>
</dbReference>
<accession>A0ABT8GD62</accession>
<gene>
    <name evidence="4" type="ORF">QQX02_00350</name>
</gene>
<reference evidence="4" key="1">
    <citation type="submission" date="2023-06" db="EMBL/GenBank/DDBJ databases">
        <title>Egi l300058.</title>
        <authorList>
            <person name="Gao L."/>
            <person name="Fang B.-Z."/>
            <person name="Li W.-J."/>
        </authorList>
    </citation>
    <scope>NUCLEOTIDE SEQUENCE</scope>
    <source>
        <strain evidence="4">EGI L300058</strain>
    </source>
</reference>
<dbReference type="PANTHER" id="PTHR34295">
    <property type="entry name" value="BIOTIN TRANSPORTER BIOY"/>
    <property type="match status" value="1"/>
</dbReference>
<keyword evidence="2" id="KW-0813">Transport</keyword>
<keyword evidence="2" id="KW-1003">Cell membrane</keyword>
<feature type="transmembrane region" description="Helical" evidence="3">
    <location>
        <begin position="100"/>
        <end position="119"/>
    </location>
</feature>
<comment type="subcellular location">
    <subcellularLocation>
        <location evidence="2">Cell membrane</location>
        <topology evidence="2">Multi-pass membrane protein</topology>
    </subcellularLocation>
</comment>
<dbReference type="Pfam" id="PF02632">
    <property type="entry name" value="BioY"/>
    <property type="match status" value="1"/>
</dbReference>
<sequence>METIVPEEGNLMHRHLNGPTVALVAVFAAFIAASTAVPEVTLAFGVPLSLQTFAVVLAALALGPWRAAAAMSLYLVVGLAGAPIFANFRGGPSVFAGPTGGYLVGMLAATVVVGALVTWRRRRGPLTFLALIGPGLVSIPVIYAVGVPWLAARTGLPVLPPAGCDNLWSVSEECANALTVGVVPFLPGDLVKVALAALAAAVIHRAYPQLMPAPALRGAAVKRETAATA</sequence>
<keyword evidence="3" id="KW-0812">Transmembrane</keyword>
<comment type="similarity">
    <text evidence="1 2">Belongs to the BioY family.</text>
</comment>
<dbReference type="PANTHER" id="PTHR34295:SF1">
    <property type="entry name" value="BIOTIN TRANSPORTER BIOY"/>
    <property type="match status" value="1"/>
</dbReference>
<organism evidence="4 5">
    <name type="scientific">Demequina muriae</name>
    <dbReference type="NCBI Taxonomy" id="3051664"/>
    <lineage>
        <taxon>Bacteria</taxon>
        <taxon>Bacillati</taxon>
        <taxon>Actinomycetota</taxon>
        <taxon>Actinomycetes</taxon>
        <taxon>Micrococcales</taxon>
        <taxon>Demequinaceae</taxon>
        <taxon>Demequina</taxon>
    </lineage>
</organism>
<evidence type="ECO:0000256" key="2">
    <source>
        <dbReference type="PIRNR" id="PIRNR016661"/>
    </source>
</evidence>
<keyword evidence="5" id="KW-1185">Reference proteome</keyword>